<feature type="region of interest" description="Disordered" evidence="1">
    <location>
        <begin position="679"/>
        <end position="698"/>
    </location>
</feature>
<name>A0A0C3C4T6_PILCF</name>
<feature type="region of interest" description="Disordered" evidence="1">
    <location>
        <begin position="410"/>
        <end position="498"/>
    </location>
</feature>
<evidence type="ECO:0000313" key="3">
    <source>
        <dbReference type="Proteomes" id="UP000054166"/>
    </source>
</evidence>
<feature type="compositionally biased region" description="Low complexity" evidence="1">
    <location>
        <begin position="16"/>
        <end position="29"/>
    </location>
</feature>
<dbReference type="EMBL" id="KN832987">
    <property type="protein sequence ID" value="KIM84627.1"/>
    <property type="molecule type" value="Genomic_DNA"/>
</dbReference>
<accession>A0A0C3C4T6</accession>
<dbReference type="HOGENOM" id="CLU_332359_0_0_1"/>
<feature type="compositionally biased region" description="Polar residues" evidence="1">
    <location>
        <begin position="425"/>
        <end position="441"/>
    </location>
</feature>
<dbReference type="InParanoid" id="A0A0C3C4T6"/>
<reference evidence="3" key="2">
    <citation type="submission" date="2015-01" db="EMBL/GenBank/DDBJ databases">
        <title>Evolutionary Origins and Diversification of the Mycorrhizal Mutualists.</title>
        <authorList>
            <consortium name="DOE Joint Genome Institute"/>
            <consortium name="Mycorrhizal Genomics Consortium"/>
            <person name="Kohler A."/>
            <person name="Kuo A."/>
            <person name="Nagy L.G."/>
            <person name="Floudas D."/>
            <person name="Copeland A."/>
            <person name="Barry K.W."/>
            <person name="Cichocki N."/>
            <person name="Veneault-Fourrey C."/>
            <person name="LaButti K."/>
            <person name="Lindquist E.A."/>
            <person name="Lipzen A."/>
            <person name="Lundell T."/>
            <person name="Morin E."/>
            <person name="Murat C."/>
            <person name="Riley R."/>
            <person name="Ohm R."/>
            <person name="Sun H."/>
            <person name="Tunlid A."/>
            <person name="Henrissat B."/>
            <person name="Grigoriev I.V."/>
            <person name="Hibbett D.S."/>
            <person name="Martin F."/>
        </authorList>
    </citation>
    <scope>NUCLEOTIDE SEQUENCE [LARGE SCALE GENOMIC DNA]</scope>
    <source>
        <strain evidence="3">F 1598</strain>
    </source>
</reference>
<feature type="region of interest" description="Disordered" evidence="1">
    <location>
        <begin position="594"/>
        <end position="621"/>
    </location>
</feature>
<evidence type="ECO:0008006" key="4">
    <source>
        <dbReference type="Google" id="ProtNLM"/>
    </source>
</evidence>
<dbReference type="InterPro" id="IPR011009">
    <property type="entry name" value="Kinase-like_dom_sf"/>
</dbReference>
<feature type="compositionally biased region" description="Polar residues" evidence="1">
    <location>
        <begin position="30"/>
        <end position="46"/>
    </location>
</feature>
<dbReference type="STRING" id="765440.A0A0C3C4T6"/>
<organism evidence="2 3">
    <name type="scientific">Piloderma croceum (strain F 1598)</name>
    <dbReference type="NCBI Taxonomy" id="765440"/>
    <lineage>
        <taxon>Eukaryota</taxon>
        <taxon>Fungi</taxon>
        <taxon>Dikarya</taxon>
        <taxon>Basidiomycota</taxon>
        <taxon>Agaricomycotina</taxon>
        <taxon>Agaricomycetes</taxon>
        <taxon>Agaricomycetidae</taxon>
        <taxon>Atheliales</taxon>
        <taxon>Atheliaceae</taxon>
        <taxon>Piloderma</taxon>
    </lineage>
</organism>
<feature type="region of interest" description="Disordered" evidence="1">
    <location>
        <begin position="1"/>
        <end position="53"/>
    </location>
</feature>
<proteinExistence type="predicted"/>
<gene>
    <name evidence="2" type="ORF">PILCRDRAFT_818205</name>
</gene>
<dbReference type="SUPFAM" id="SSF56112">
    <property type="entry name" value="Protein kinase-like (PK-like)"/>
    <property type="match status" value="1"/>
</dbReference>
<feature type="region of interest" description="Disordered" evidence="1">
    <location>
        <begin position="81"/>
        <end position="118"/>
    </location>
</feature>
<dbReference type="AlphaFoldDB" id="A0A0C3C4T6"/>
<feature type="compositionally biased region" description="Polar residues" evidence="1">
    <location>
        <begin position="757"/>
        <end position="770"/>
    </location>
</feature>
<protein>
    <recommendedName>
        <fullName evidence="4">Protein kinase domain-containing protein</fullName>
    </recommendedName>
</protein>
<feature type="compositionally biased region" description="Basic and acidic residues" evidence="1">
    <location>
        <begin position="471"/>
        <end position="481"/>
    </location>
</feature>
<reference evidence="2 3" key="1">
    <citation type="submission" date="2014-04" db="EMBL/GenBank/DDBJ databases">
        <authorList>
            <consortium name="DOE Joint Genome Institute"/>
            <person name="Kuo A."/>
            <person name="Tarkka M."/>
            <person name="Buscot F."/>
            <person name="Kohler A."/>
            <person name="Nagy L.G."/>
            <person name="Floudas D."/>
            <person name="Copeland A."/>
            <person name="Barry K.W."/>
            <person name="Cichocki N."/>
            <person name="Veneault-Fourrey C."/>
            <person name="LaButti K."/>
            <person name="Lindquist E.A."/>
            <person name="Lipzen A."/>
            <person name="Lundell T."/>
            <person name="Morin E."/>
            <person name="Murat C."/>
            <person name="Sun H."/>
            <person name="Tunlid A."/>
            <person name="Henrissat B."/>
            <person name="Grigoriev I.V."/>
            <person name="Hibbett D.S."/>
            <person name="Martin F."/>
            <person name="Nordberg H.P."/>
            <person name="Cantor M.N."/>
            <person name="Hua S.X."/>
        </authorList>
    </citation>
    <scope>NUCLEOTIDE SEQUENCE [LARGE SCALE GENOMIC DNA]</scope>
    <source>
        <strain evidence="2 3">F 1598</strain>
    </source>
</reference>
<evidence type="ECO:0000313" key="2">
    <source>
        <dbReference type="EMBL" id="KIM84627.1"/>
    </source>
</evidence>
<keyword evidence="3" id="KW-1185">Reference proteome</keyword>
<dbReference type="Proteomes" id="UP000054166">
    <property type="component" value="Unassembled WGS sequence"/>
</dbReference>
<evidence type="ECO:0000256" key="1">
    <source>
        <dbReference type="SAM" id="MobiDB-lite"/>
    </source>
</evidence>
<feature type="region of interest" description="Disordered" evidence="1">
    <location>
        <begin position="719"/>
        <end position="803"/>
    </location>
</feature>
<sequence length="861" mass="97062">MLSSTRALQFEPRFPPSSSRTRSYRPARSGSSNYMDATQASTSRLSTPPPKQLPPIPSCISPSSIFYQVLTAPYRAQAHPVVSPSNSMDPHHAEPSIEWTGENPSRDDQTVGSNATGSTFQERHIFTPHGRWAWADGLTVNDTEELMQLESGTMRSAAIKRGTLGSRRITYISKCWKTLQMDRWHGFCPELVLHKEENYLKPLQGDVLPWIIRADVSPGAINIAMEPPHPSFWIEASPDMPIVLKQRCIEAFEKIHARGVLHGNVELRHMLIGGDGKVTIIDFHISRVLVPRADVMILPAEPNEFKLEMRKVKYKLDYARARKRETEKMNRREERDRRIRLRQIEGVEAYNEDIMEEDIVDPPVEIQDWNENWANATANAMPTRFVMPGQSSEAFMKESRSFLAILDRMSRTSSTRPHGERRQVRFSSEVTSAAPVNSIQTEEFVEPSVGSSTHSYGIQKRKRSESSTPTHDTRIAKHPRPDGTLTSSTSMEEEEDEPIHPGLCADPILVDYMANHAVDKDRFTPPRVAPDVVEPPNTIPTNPSPSFPPIKVRDFAYEPYDGPRGYYAPYPLMESVVSLHRRRWVRLQNEQRCTELGLPPPRRSTPRTSNTSTRKQSKSDKHIMQLALGLNTIKRLTVVDTVPAKRKRGDEETEMSEADFADDDRRAKKVLMNTDRNARPLSIPVAGPSSEPVGPHRVPERSTLQQARERGLHEILGPRYDQLFPPDRVTSRTASSKCRTAGDRIAFATLGRPPKGRSNSKADGSLSTANERGAPHTGRSMIKASQFRGATPPRRKKSHLPGVSDTYHFSEIRAVRPTDRYTSPSEDEVEAILLPSRMAVSPPPPIIPLGSWLGFLFRWIQ</sequence>
<dbReference type="OrthoDB" id="2687876at2759"/>